<evidence type="ECO:0000256" key="2">
    <source>
        <dbReference type="ARBA" id="ARBA00022692"/>
    </source>
</evidence>
<dbReference type="Pfam" id="PF10136">
    <property type="entry name" value="SpecificRecomb"/>
    <property type="match status" value="1"/>
</dbReference>
<feature type="transmembrane region" description="Helical" evidence="5">
    <location>
        <begin position="447"/>
        <end position="468"/>
    </location>
</feature>
<keyword evidence="3 5" id="KW-1133">Transmembrane helix</keyword>
<name>A0A383TTN2_9FLAO</name>
<feature type="transmembrane region" description="Helical" evidence="5">
    <location>
        <begin position="382"/>
        <end position="403"/>
    </location>
</feature>
<keyword evidence="4 5" id="KW-0472">Membrane</keyword>
<feature type="transmembrane region" description="Helical" evidence="5">
    <location>
        <begin position="553"/>
        <end position="574"/>
    </location>
</feature>
<dbReference type="OrthoDB" id="5688397at2"/>
<dbReference type="InterPro" id="IPR011385">
    <property type="entry name" value="Site-sp_rcmbase"/>
</dbReference>
<accession>A0A383TTN2</accession>
<dbReference type="EMBL" id="UNSC01000001">
    <property type="protein sequence ID" value="SZD71014.1"/>
    <property type="molecule type" value="Genomic_DNA"/>
</dbReference>
<sequence length="680" mass="77639">MASKESQNLELKKIFQAYFNKGKLWEHDENPVQILVNIVDCLRTPGTTTAFDLTGLIALLEENEVLRNNFIEFTNSLFAQNDFVDLITDTGMLRDESFFKEFTLRFYNLILPYQGKINSTKYILSQVFNHSDDYQSILLIPYGDLYQLFNLLEVPSIDTQFSEKSSLSQLIYALKILTLRLCGKAIESETLRMVPTYNNINSPFLAFHNELESIKKHITKNQQLADSKSLDYKQLHVLLKQCEEYIDLAYKNSNNLGISLSLNKNLARMRMQLMRIEELIPLIHGDTPQDGKKNTIDLYLKLIQYNAQRKNLKSFISETTQLFAYEITSQTAETGKKYISEHWYDYGKMFYKAAGGGVIVGILCIIKVLLSKLDVSDFGQAVLYSLNYSLGFIAIYLTGMSLATKQPAMTASTVASFLEADMRKEPHIKNKYNQFAAFFARLIRTQFVAFLGNILLAFLVALVGIFLLEKYMNIEIGKEKANLLIHDLNPIESLALLHAAIAGVYLFISGLISGNRSNSDKYYNLPQRIKNGIWTKKRFGLKRAEKISRFYEHYYPGLVSNFWFGVFMGTTASVGKFLGLNLDIRHITFSSGNFALGAFGKDFILSYYQIFWSLAGIILIGFINFAVSFNFSLFIAFKAKKIPGGELRNIISSIINYFLKKPLDFIFPPIRKQEDNSEPI</sequence>
<evidence type="ECO:0000256" key="1">
    <source>
        <dbReference type="ARBA" id="ARBA00004141"/>
    </source>
</evidence>
<dbReference type="RefSeq" id="WP_119058720.1">
    <property type="nucleotide sequence ID" value="NZ_UNSC01000001.1"/>
</dbReference>
<protein>
    <submittedName>
        <fullName evidence="6">Site-specific recombinase</fullName>
    </submittedName>
</protein>
<dbReference type="InterPro" id="IPR023271">
    <property type="entry name" value="Aquaporin-like"/>
</dbReference>
<keyword evidence="2 5" id="KW-0812">Transmembrane</keyword>
<evidence type="ECO:0000256" key="5">
    <source>
        <dbReference type="SAM" id="Phobius"/>
    </source>
</evidence>
<evidence type="ECO:0000313" key="7">
    <source>
        <dbReference type="Proteomes" id="UP000262142"/>
    </source>
</evidence>
<evidence type="ECO:0000313" key="6">
    <source>
        <dbReference type="EMBL" id="SZD71014.1"/>
    </source>
</evidence>
<evidence type="ECO:0000256" key="4">
    <source>
        <dbReference type="ARBA" id="ARBA00023136"/>
    </source>
</evidence>
<feature type="transmembrane region" description="Helical" evidence="5">
    <location>
        <begin position="349"/>
        <end position="370"/>
    </location>
</feature>
<feature type="transmembrane region" description="Helical" evidence="5">
    <location>
        <begin position="493"/>
        <end position="512"/>
    </location>
</feature>
<proteinExistence type="predicted"/>
<gene>
    <name evidence="6" type="ORF">SAMEA104719789_00105</name>
</gene>
<organism evidence="6 7">
    <name type="scientific">Candidatus Ornithobacterium hominis</name>
    <dbReference type="NCBI Taxonomy" id="2497989"/>
    <lineage>
        <taxon>Bacteria</taxon>
        <taxon>Pseudomonadati</taxon>
        <taxon>Bacteroidota</taxon>
        <taxon>Flavobacteriia</taxon>
        <taxon>Flavobacteriales</taxon>
        <taxon>Weeksellaceae</taxon>
        <taxon>Ornithobacterium</taxon>
    </lineage>
</organism>
<feature type="transmembrane region" description="Helical" evidence="5">
    <location>
        <begin position="610"/>
        <end position="637"/>
    </location>
</feature>
<evidence type="ECO:0000256" key="3">
    <source>
        <dbReference type="ARBA" id="ARBA00022989"/>
    </source>
</evidence>
<keyword evidence="7" id="KW-1185">Reference proteome</keyword>
<dbReference type="AlphaFoldDB" id="A0A383TTN2"/>
<dbReference type="Proteomes" id="UP000262142">
    <property type="component" value="Unassembled WGS sequence"/>
</dbReference>
<dbReference type="GO" id="GO:0016020">
    <property type="term" value="C:membrane"/>
    <property type="evidence" value="ECO:0007669"/>
    <property type="project" value="UniProtKB-SubCell"/>
</dbReference>
<comment type="subcellular location">
    <subcellularLocation>
        <location evidence="1">Membrane</location>
        <topology evidence="1">Multi-pass membrane protein</topology>
    </subcellularLocation>
</comment>
<reference evidence="6 7" key="1">
    <citation type="submission" date="2018-09" db="EMBL/GenBank/DDBJ databases">
        <authorList>
            <consortium name="Pathogen Informatics"/>
        </authorList>
    </citation>
    <scope>NUCLEOTIDE SEQUENCE [LARGE SCALE GENOMIC DNA]</scope>
    <source>
        <strain evidence="6 7">OH-22767</strain>
    </source>
</reference>
<dbReference type="Gene3D" id="1.20.1080.10">
    <property type="entry name" value="Glycerol uptake facilitator protein"/>
    <property type="match status" value="1"/>
</dbReference>